<dbReference type="PANTHER" id="PTHR47683">
    <property type="entry name" value="PSEUDOURIDINE SYNTHASE FAMILY PROTEIN-RELATED"/>
    <property type="match status" value="1"/>
</dbReference>
<dbReference type="PANTHER" id="PTHR47683:SF3">
    <property type="entry name" value="RIBOSOMAL LARGE SUBUNIT PSEUDOURIDINE SYNTHASE B"/>
    <property type="match status" value="1"/>
</dbReference>
<dbReference type="NCBIfam" id="TIGR00093">
    <property type="entry name" value="pseudouridine synthase"/>
    <property type="match status" value="1"/>
</dbReference>
<dbReference type="InterPro" id="IPR006145">
    <property type="entry name" value="PsdUridine_synth_RsuA/RluA"/>
</dbReference>
<organism evidence="10 11">
    <name type="scientific">Methylomarinovum caldicuralii</name>
    <dbReference type="NCBI Taxonomy" id="438856"/>
    <lineage>
        <taxon>Bacteria</taxon>
        <taxon>Pseudomonadati</taxon>
        <taxon>Pseudomonadota</taxon>
        <taxon>Gammaproteobacteria</taxon>
        <taxon>Methylococcales</taxon>
        <taxon>Methylothermaceae</taxon>
        <taxon>Methylomarinovum</taxon>
    </lineage>
</organism>
<name>A0AAU9C3H8_9GAMM</name>
<gene>
    <name evidence="10" type="ORF">MIT9_P2603</name>
</gene>
<dbReference type="CDD" id="cd02556">
    <property type="entry name" value="PseudoU_synth_RluB"/>
    <property type="match status" value="1"/>
</dbReference>
<comment type="similarity">
    <text evidence="1 8">Belongs to the pseudouridine synthase RsuA family.</text>
</comment>
<evidence type="ECO:0000256" key="4">
    <source>
        <dbReference type="ARBA" id="ARBA00023235"/>
    </source>
</evidence>
<evidence type="ECO:0000256" key="3">
    <source>
        <dbReference type="ARBA" id="ARBA00022884"/>
    </source>
</evidence>
<dbReference type="GO" id="GO:0003723">
    <property type="term" value="F:RNA binding"/>
    <property type="evidence" value="ECO:0007669"/>
    <property type="project" value="UniProtKB-KW"/>
</dbReference>
<proteinExistence type="inferred from homology"/>
<keyword evidence="3 7" id="KW-0694">RNA-binding</keyword>
<evidence type="ECO:0000256" key="2">
    <source>
        <dbReference type="ARBA" id="ARBA00022552"/>
    </source>
</evidence>
<dbReference type="GO" id="GO:0005829">
    <property type="term" value="C:cytosol"/>
    <property type="evidence" value="ECO:0007669"/>
    <property type="project" value="UniProtKB-ARBA"/>
</dbReference>
<dbReference type="Gene3D" id="3.10.290.10">
    <property type="entry name" value="RNA-binding S4 domain"/>
    <property type="match status" value="1"/>
</dbReference>
<dbReference type="Pfam" id="PF01479">
    <property type="entry name" value="S4"/>
    <property type="match status" value="1"/>
</dbReference>
<dbReference type="NCBIfam" id="NF007976">
    <property type="entry name" value="PRK10700.1"/>
    <property type="match status" value="1"/>
</dbReference>
<evidence type="ECO:0000256" key="6">
    <source>
        <dbReference type="ARBA" id="ARBA00037383"/>
    </source>
</evidence>
<evidence type="ECO:0000313" key="11">
    <source>
        <dbReference type="Proteomes" id="UP001321825"/>
    </source>
</evidence>
<evidence type="ECO:0000259" key="9">
    <source>
        <dbReference type="SMART" id="SM00363"/>
    </source>
</evidence>
<dbReference type="EC" id="5.4.99.-" evidence="8"/>
<dbReference type="CDD" id="cd00165">
    <property type="entry name" value="S4"/>
    <property type="match status" value="1"/>
</dbReference>
<dbReference type="SMART" id="SM00363">
    <property type="entry name" value="S4"/>
    <property type="match status" value="1"/>
</dbReference>
<dbReference type="InterPro" id="IPR042092">
    <property type="entry name" value="PsdUridine_s_RsuA/RluB/E/F_cat"/>
</dbReference>
<dbReference type="Gene3D" id="3.30.70.580">
    <property type="entry name" value="Pseudouridine synthase I, catalytic domain, N-terminal subdomain"/>
    <property type="match status" value="1"/>
</dbReference>
<dbReference type="FunFam" id="3.30.70.1560:FF:000001">
    <property type="entry name" value="Pseudouridine synthase"/>
    <property type="match status" value="1"/>
</dbReference>
<dbReference type="InterPro" id="IPR050343">
    <property type="entry name" value="RsuA_PseudoU_synthase"/>
</dbReference>
<comment type="catalytic activity">
    <reaction evidence="5">
        <text>uridine(2605) in 23S rRNA = pseudouridine(2605) in 23S rRNA</text>
        <dbReference type="Rhea" id="RHEA:42520"/>
        <dbReference type="Rhea" id="RHEA-COMP:10095"/>
        <dbReference type="Rhea" id="RHEA-COMP:10096"/>
        <dbReference type="ChEBI" id="CHEBI:65314"/>
        <dbReference type="ChEBI" id="CHEBI:65315"/>
        <dbReference type="EC" id="5.4.99.22"/>
    </reaction>
</comment>
<dbReference type="SUPFAM" id="SSF55120">
    <property type="entry name" value="Pseudouridine synthase"/>
    <property type="match status" value="1"/>
</dbReference>
<dbReference type="InterPro" id="IPR018496">
    <property type="entry name" value="PsdUridine_synth_RsuA/RluB_CS"/>
</dbReference>
<dbReference type="KEGG" id="mcau:MIT9_P2603"/>
<sequence length="265" mass="30162">MTKPRPNRPPAPDRDAVARHDGERLQKVLAHAGLGSRRQIEQWIRDGEVQINNRPARLGDRWRVGDKVKVRGRPLNLDRRLGARTRVLLYHKPVGEVVTRRDPEGRPTVFERLPKLPKGRWVTVGRLDINTEGLLLLTNDGELANRLMHPSRELEREYAVRVYGRVSDEMLEKLQRGVELEDGPARFETLEAAGGEGANTWYKVTLKEGRNRIVRRLWEAVGATVSRLIRVRYGPVALPPGLKAGRFVELTPKEVARLEAELEQA</sequence>
<dbReference type="Pfam" id="PF00849">
    <property type="entry name" value="PseudoU_synth_2"/>
    <property type="match status" value="1"/>
</dbReference>
<dbReference type="InterPro" id="IPR020103">
    <property type="entry name" value="PsdUridine_synth_cat_dom_sf"/>
</dbReference>
<dbReference type="InterPro" id="IPR020094">
    <property type="entry name" value="TruA/RsuA/RluB/E/F_N"/>
</dbReference>
<protein>
    <recommendedName>
        <fullName evidence="8">Pseudouridine synthase</fullName>
        <ecNumber evidence="8">5.4.99.-</ecNumber>
    </recommendedName>
</protein>
<keyword evidence="2" id="KW-0698">rRNA processing</keyword>
<dbReference type="FunFam" id="3.30.70.580:FF:000009">
    <property type="entry name" value="Pseudouridine synthase"/>
    <property type="match status" value="1"/>
</dbReference>
<dbReference type="RefSeq" id="WP_317705389.1">
    <property type="nucleotide sequence ID" value="NZ_AP024714.1"/>
</dbReference>
<evidence type="ECO:0000313" key="10">
    <source>
        <dbReference type="EMBL" id="BCX83012.1"/>
    </source>
</evidence>
<accession>A0AAU9C3H8</accession>
<dbReference type="GO" id="GO:0160139">
    <property type="term" value="F:23S rRNA pseudouridine(2605) synthase activity"/>
    <property type="evidence" value="ECO:0007669"/>
    <property type="project" value="UniProtKB-EC"/>
</dbReference>
<dbReference type="AlphaFoldDB" id="A0AAU9C3H8"/>
<dbReference type="PROSITE" id="PS01149">
    <property type="entry name" value="PSI_RSU"/>
    <property type="match status" value="1"/>
</dbReference>
<evidence type="ECO:0000256" key="1">
    <source>
        <dbReference type="ARBA" id="ARBA00008348"/>
    </source>
</evidence>
<keyword evidence="4 8" id="KW-0413">Isomerase</keyword>
<evidence type="ECO:0000256" key="5">
    <source>
        <dbReference type="ARBA" id="ARBA00036944"/>
    </source>
</evidence>
<feature type="domain" description="RNA-binding S4" evidence="9">
    <location>
        <begin position="23"/>
        <end position="80"/>
    </location>
</feature>
<dbReference type="Proteomes" id="UP001321825">
    <property type="component" value="Chromosome"/>
</dbReference>
<dbReference type="InterPro" id="IPR002942">
    <property type="entry name" value="S4_RNA-bd"/>
</dbReference>
<evidence type="ECO:0000256" key="8">
    <source>
        <dbReference type="RuleBase" id="RU003887"/>
    </source>
</evidence>
<dbReference type="PROSITE" id="PS50889">
    <property type="entry name" value="S4"/>
    <property type="match status" value="1"/>
</dbReference>
<dbReference type="InterPro" id="IPR036986">
    <property type="entry name" value="S4_RNA-bd_sf"/>
</dbReference>
<dbReference type="SUPFAM" id="SSF55174">
    <property type="entry name" value="Alpha-L RNA-binding motif"/>
    <property type="match status" value="1"/>
</dbReference>
<dbReference type="FunFam" id="3.10.290.10:FF:000003">
    <property type="entry name" value="Pseudouridine synthase"/>
    <property type="match status" value="1"/>
</dbReference>
<evidence type="ECO:0000256" key="7">
    <source>
        <dbReference type="PROSITE-ProRule" id="PRU00182"/>
    </source>
</evidence>
<comment type="function">
    <text evidence="6">Responsible for synthesis of pseudouridine from uracil-2605 in 23S ribosomal RNA.</text>
</comment>
<dbReference type="Gene3D" id="3.30.70.1560">
    <property type="entry name" value="Alpha-L RNA-binding motif"/>
    <property type="match status" value="1"/>
</dbReference>
<keyword evidence="11" id="KW-1185">Reference proteome</keyword>
<reference evidence="11" key="1">
    <citation type="journal article" date="2024" name="Int. J. Syst. Evol. Microbiol.">
        <title>Methylomarinovum tepidoasis sp. nov., a moderately thermophilic methanotroph of the family Methylothermaceae isolated from a deep-sea hydrothermal field.</title>
        <authorList>
            <person name="Hirayama H."/>
            <person name="Takaki Y."/>
            <person name="Abe M."/>
            <person name="Miyazaki M."/>
            <person name="Uematsu K."/>
            <person name="Matsui Y."/>
            <person name="Takai K."/>
        </authorList>
    </citation>
    <scope>NUCLEOTIDE SEQUENCE [LARGE SCALE GENOMIC DNA]</scope>
    <source>
        <strain evidence="11">IT-9</strain>
    </source>
</reference>
<dbReference type="InterPro" id="IPR000748">
    <property type="entry name" value="PsdUridine_synth_RsuA/RluB/E/F"/>
</dbReference>
<dbReference type="EMBL" id="AP024714">
    <property type="protein sequence ID" value="BCX83012.1"/>
    <property type="molecule type" value="Genomic_DNA"/>
</dbReference>
<dbReference type="GO" id="GO:0000455">
    <property type="term" value="P:enzyme-directed rRNA pseudouridine synthesis"/>
    <property type="evidence" value="ECO:0007669"/>
    <property type="project" value="UniProtKB-ARBA"/>
</dbReference>